<dbReference type="GO" id="GO:0006612">
    <property type="term" value="P:protein targeting to membrane"/>
    <property type="evidence" value="ECO:0007669"/>
    <property type="project" value="TreeGrafter"/>
</dbReference>
<keyword evidence="10" id="KW-1185">Reference proteome</keyword>
<evidence type="ECO:0000256" key="3">
    <source>
        <dbReference type="ARBA" id="ARBA00022723"/>
    </source>
</evidence>
<accession>A0A1I8I4K3</accession>
<dbReference type="PANTHER" id="PTHR14402">
    <property type="entry name" value="RECEPTOR TRANSPORTING PROTEIN"/>
    <property type="match status" value="1"/>
</dbReference>
<dbReference type="GO" id="GO:0051205">
    <property type="term" value="P:protein insertion into membrane"/>
    <property type="evidence" value="ECO:0007669"/>
    <property type="project" value="TreeGrafter"/>
</dbReference>
<evidence type="ECO:0000256" key="4">
    <source>
        <dbReference type="ARBA" id="ARBA00022771"/>
    </source>
</evidence>
<reference evidence="11 12" key="1">
    <citation type="submission" date="2016-11" db="UniProtKB">
        <authorList>
            <consortium name="WormBaseParasite"/>
        </authorList>
    </citation>
    <scope>IDENTIFICATION</scope>
</reference>
<protein>
    <submittedName>
        <fullName evidence="11 12">Zf-3CxxC domain-containing protein</fullName>
    </submittedName>
</protein>
<dbReference type="WBParaSite" id="maker-uti_cns_0048527-snap-gene-0.2-mRNA-1">
    <property type="protein sequence ID" value="maker-uti_cns_0048527-snap-gene-0.2-mRNA-1"/>
    <property type="gene ID" value="maker-uti_cns_0048527-snap-gene-0.2"/>
</dbReference>
<evidence type="ECO:0000313" key="10">
    <source>
        <dbReference type="Proteomes" id="UP000095280"/>
    </source>
</evidence>
<dbReference type="InterPro" id="IPR026096">
    <property type="entry name" value="R-trans_p"/>
</dbReference>
<evidence type="ECO:0000256" key="5">
    <source>
        <dbReference type="ARBA" id="ARBA00022833"/>
    </source>
</evidence>
<feature type="domain" description="3CxxC-type" evidence="9">
    <location>
        <begin position="195"/>
        <end position="305"/>
    </location>
</feature>
<dbReference type="GO" id="GO:0016020">
    <property type="term" value="C:membrane"/>
    <property type="evidence" value="ECO:0007669"/>
    <property type="project" value="UniProtKB-SubCell"/>
</dbReference>
<evidence type="ECO:0000256" key="6">
    <source>
        <dbReference type="ARBA" id="ARBA00022989"/>
    </source>
</evidence>
<dbReference type="Proteomes" id="UP000095280">
    <property type="component" value="Unplaced"/>
</dbReference>
<keyword evidence="4" id="KW-0863">Zinc-finger</keyword>
<keyword evidence="3" id="KW-0479">Metal-binding</keyword>
<feature type="compositionally biased region" description="Low complexity" evidence="8">
    <location>
        <begin position="59"/>
        <end position="78"/>
    </location>
</feature>
<proteinExistence type="predicted"/>
<name>A0A1I8I4K3_9PLAT</name>
<sequence>MSTYGYQHPVNISVPPPPHGLDFSVPPPPFCCLPSPPMPTMSVPMPMSAFSAPPPPAPLQSSALISPAMSSPMQQPQQRRPDPGYESEDKDSDSNSIQAQSSPSRAASPCDSARPESPDADASQLAEDLAGFRIAGPRPVDMALSQQMEIVWHERFVDFFSRFSFGSWHLFPVFDPPDVDNTGIPRNQWRYFKDQAKVRFICYKCQKAWTSMGGQVVFWVYKDDAKNEGYVHFKLYGQKCTDCNSQYYEHAIWYQEEVEKVIENLYHQVGHLYYGMPAHRKRVDRRMGHPKKEHNSATCQACRDRVCRMGQLQKRKSHGQQQQQQQKKPAN</sequence>
<evidence type="ECO:0000259" key="9">
    <source>
        <dbReference type="SMART" id="SM01328"/>
    </source>
</evidence>
<dbReference type="GO" id="GO:0031849">
    <property type="term" value="F:olfactory receptor binding"/>
    <property type="evidence" value="ECO:0007669"/>
    <property type="project" value="TreeGrafter"/>
</dbReference>
<dbReference type="PANTHER" id="PTHR14402:SF10">
    <property type="entry name" value="3CXXC-TYPE DOMAIN-CONTAINING PROTEIN"/>
    <property type="match status" value="1"/>
</dbReference>
<organism evidence="10 11">
    <name type="scientific">Macrostomum lignano</name>
    <dbReference type="NCBI Taxonomy" id="282301"/>
    <lineage>
        <taxon>Eukaryota</taxon>
        <taxon>Metazoa</taxon>
        <taxon>Spiralia</taxon>
        <taxon>Lophotrochozoa</taxon>
        <taxon>Platyhelminthes</taxon>
        <taxon>Rhabditophora</taxon>
        <taxon>Macrostomorpha</taxon>
        <taxon>Macrostomida</taxon>
        <taxon>Macrostomidae</taxon>
        <taxon>Macrostomum</taxon>
    </lineage>
</organism>
<evidence type="ECO:0000313" key="11">
    <source>
        <dbReference type="WBParaSite" id="maker-uti_cns_0009929-snap-gene-0.6-mRNA-1"/>
    </source>
</evidence>
<comment type="subcellular location">
    <subcellularLocation>
        <location evidence="1">Membrane</location>
        <topology evidence="1">Single-pass membrane protein</topology>
    </subcellularLocation>
</comment>
<keyword evidence="7" id="KW-0472">Membrane</keyword>
<keyword evidence="5" id="KW-0862">Zinc</keyword>
<dbReference type="InterPro" id="IPR027377">
    <property type="entry name" value="ZAR1/RTP1-5-like_Znf-3CxxC"/>
</dbReference>
<keyword evidence="6" id="KW-1133">Transmembrane helix</keyword>
<feature type="compositionally biased region" description="Low complexity" evidence="8">
    <location>
        <begin position="40"/>
        <end position="51"/>
    </location>
</feature>
<dbReference type="GO" id="GO:0008270">
    <property type="term" value="F:zinc ion binding"/>
    <property type="evidence" value="ECO:0007669"/>
    <property type="project" value="UniProtKB-KW"/>
</dbReference>
<keyword evidence="2" id="KW-0812">Transmembrane</keyword>
<evidence type="ECO:0000256" key="2">
    <source>
        <dbReference type="ARBA" id="ARBA00022692"/>
    </source>
</evidence>
<evidence type="ECO:0000313" key="12">
    <source>
        <dbReference type="WBParaSite" id="maker-uti_cns_0048527-snap-gene-0.2-mRNA-1"/>
    </source>
</evidence>
<evidence type="ECO:0000256" key="1">
    <source>
        <dbReference type="ARBA" id="ARBA00004167"/>
    </source>
</evidence>
<evidence type="ECO:0000256" key="8">
    <source>
        <dbReference type="SAM" id="MobiDB-lite"/>
    </source>
</evidence>
<evidence type="ECO:0000256" key="7">
    <source>
        <dbReference type="ARBA" id="ARBA00023136"/>
    </source>
</evidence>
<feature type="compositionally biased region" description="Low complexity" evidence="8">
    <location>
        <begin position="96"/>
        <end position="109"/>
    </location>
</feature>
<feature type="region of interest" description="Disordered" evidence="8">
    <location>
        <begin position="34"/>
        <end position="124"/>
    </location>
</feature>
<dbReference type="AlphaFoldDB" id="A0A1I8I4K3"/>
<dbReference type="Pfam" id="PF13695">
    <property type="entry name" value="Zn_ribbon_3CxxC"/>
    <property type="match status" value="1"/>
</dbReference>
<dbReference type="SMART" id="SM01328">
    <property type="entry name" value="zf-3CxxC"/>
    <property type="match status" value="1"/>
</dbReference>
<dbReference type="WBParaSite" id="maker-uti_cns_0009929-snap-gene-0.6-mRNA-1">
    <property type="protein sequence ID" value="maker-uti_cns_0009929-snap-gene-0.6-mRNA-1"/>
    <property type="gene ID" value="maker-uti_cns_0009929-snap-gene-0.6"/>
</dbReference>